<sequence>MTTPSEFFDKLKALKPDHDLTSGVAFIAILHHDKVPNEPLQQHDALWIKCPKGKALSSLLKAYKKKYLLPDELVLRHNFKVVDETTKISALLTLPSDDFVALEAILADDLETRVNAPTTSRTALAEVTNTANQLRIKDDPSSKDAAALPTNPLVTQLTHPIAALSASNAQDHHVRSMASPTEEEGLGWEDFLFERLEYQRQFLQREITDALSERIRHEWLCLDAGQRSYFSDRASRISATARSMTVRRVHHIAFWLFYYEKYLSSQNAGIELHVDFPSQRRQFDVSVELWSRIWGLQEHAGYMNKGMALWAEIIDKYADILSFPPSENSGPEPCSENVAKLENSRLERSPEGVAQVVKEEPVRSPFPEDRPDPPKDSLVAGNSFHVGLERGMLDAQECTASRMTMSELFDGRTPEQLEKSVQKGAELLNNIQHVLRERPNEEVNQWIQALEKVQSQAVRSRTVVGVVGATGAGKSSVINAMLDEERLVPTNCMRACTAVVTEISYNYDESIPYRAEIEFISREDWNKMLKVLFQDLLDGSGQVSRECINEDSESGIAYAQVKAVYPKLTKDEMAKVPIERLMAHENVKCLGTIRKAEAFDASDFYKQLQNYVDSKEKGSARKDNGEKGKPKAREMEFWPLIRVVRLHVKAPALATGAVIVDLPGVHDSNQARAAVAQGYMKQCTGLWIVAPITRAVDDKSAKNLLGDSFKRQLKMDGGYNSVTFICSKTDDISITEAQDSLGLADESGQMLAKMEDLRRKKITLKQQIEGLKATKSDINAAIEAQDEQVEIWEKLQEDCQAGQTVYQPKPATQKRKRMQGSNFSRKKSKYAEPGSDDDLIIDDDDEGDSNSDGGSDFASSINGEDRGPPLTEDEISRKLGELRVSKREGRRQKIQVGDEMRSLRKQIEQIDKDSEAIDAELFAKCISGRNEYSRAAIRQDYASGIRELDQELAEEADAANFNPEVDARDYDEVARNLPVFCVSSRAYQKLKGRLQRDKTPPGFEDLEETEMPALQAHCVQLTTADRTSTARRFLNSTFQFLNSLRLWASNDGTGNNLSDDQLQHEARILKDKLKKLDSALEKAATNVVLGIDCELKEKIYDVFPSATSAAKSLASGTVRQWGAPINRDNRAEGGLHWGTYKAVVRRDGCFSNSWRSINFNAELVDPILRILTGPWESVFARRIPSILGALPLDVSGMLRTFHDEVESHAIRNGALIATFETLKHQLPGYKDIMKDAMVEARTKVTETQREINREFEPSITKHMQEIYEICVEESGIGSYSRMRAHMAGFVEREKDSMFEGSVKHVKVLLRHMLEELKEELLTKVDMIFMAVQKDYTGVFSGSGSSKTTGVLPREQRALRKPILELVDSAELVFKRGVDVEPEAEPEADDQTSGNPETDVAETGASDHIKNEVNDDTKMDGSAETVAKETVMDSNVPDLANQSSPREPSTVPKEPLQSIQDETGLVKGEQDSI</sequence>
<reference evidence="5 6" key="1">
    <citation type="submission" date="2015-01" db="EMBL/GenBank/DDBJ databases">
        <title>The Genome Sequence of Exophiala oligosperma CBS72588.</title>
        <authorList>
            <consortium name="The Broad Institute Genomics Platform"/>
            <person name="Cuomo C."/>
            <person name="de Hoog S."/>
            <person name="Gorbushina A."/>
            <person name="Stielow B."/>
            <person name="Teixiera M."/>
            <person name="Abouelleil A."/>
            <person name="Chapman S.B."/>
            <person name="Priest M."/>
            <person name="Young S.K."/>
            <person name="Wortman J."/>
            <person name="Nusbaum C."/>
            <person name="Birren B."/>
        </authorList>
    </citation>
    <scope>NUCLEOTIDE SEQUENCE [LARGE SCALE GENOMIC DNA]</scope>
    <source>
        <strain evidence="5 6">CBS 72588</strain>
    </source>
</reference>
<dbReference type="Proteomes" id="UP000053342">
    <property type="component" value="Unassembled WGS sequence"/>
</dbReference>
<dbReference type="InterPro" id="IPR027417">
    <property type="entry name" value="P-loop_NTPase"/>
</dbReference>
<dbReference type="STRING" id="215243.A0A0D2E3I2"/>
<dbReference type="PANTHER" id="PTHR36681">
    <property type="entry name" value="NUCLEAR GTPASE, GERMINAL CENTER-ASSOCIATED, TANDEM DUPLICATE 3"/>
    <property type="match status" value="1"/>
</dbReference>
<feature type="region of interest" description="Disordered" evidence="2">
    <location>
        <begin position="349"/>
        <end position="377"/>
    </location>
</feature>
<protein>
    <recommendedName>
        <fullName evidence="7">Tat pathway signal sequence</fullName>
    </recommendedName>
</protein>
<evidence type="ECO:0000313" key="6">
    <source>
        <dbReference type="Proteomes" id="UP000053342"/>
    </source>
</evidence>
<feature type="compositionally biased region" description="Acidic residues" evidence="2">
    <location>
        <begin position="1379"/>
        <end position="1389"/>
    </location>
</feature>
<dbReference type="PANTHER" id="PTHR36681:SF3">
    <property type="entry name" value="NUCLEAR GTPASE, GERMINAL CENTER-ASSOCIATED, TANDEM DUPLICATE 3"/>
    <property type="match status" value="1"/>
</dbReference>
<keyword evidence="6" id="KW-1185">Reference proteome</keyword>
<dbReference type="InterPro" id="IPR045063">
    <property type="entry name" value="Dynamin_N"/>
</dbReference>
<gene>
    <name evidence="5" type="ORF">PV06_05914</name>
</gene>
<dbReference type="VEuPathDB" id="FungiDB:PV06_05914"/>
<feature type="coiled-coil region" evidence="1">
    <location>
        <begin position="1059"/>
        <end position="1086"/>
    </location>
</feature>
<feature type="domain" description="DUF7605" evidence="4">
    <location>
        <begin position="1119"/>
        <end position="1293"/>
    </location>
</feature>
<dbReference type="EMBL" id="KN847336">
    <property type="protein sequence ID" value="KIW42354.1"/>
    <property type="molecule type" value="Genomic_DNA"/>
</dbReference>
<evidence type="ECO:0000256" key="2">
    <source>
        <dbReference type="SAM" id="MobiDB-lite"/>
    </source>
</evidence>
<feature type="compositionally biased region" description="Acidic residues" evidence="2">
    <location>
        <begin position="834"/>
        <end position="849"/>
    </location>
</feature>
<dbReference type="RefSeq" id="XP_016262570.1">
    <property type="nucleotide sequence ID" value="XM_016406966.1"/>
</dbReference>
<accession>A0A0D2E3I2</accession>
<dbReference type="Pfam" id="PF24564">
    <property type="entry name" value="DUF7605"/>
    <property type="match status" value="1"/>
</dbReference>
<evidence type="ECO:0008006" key="7">
    <source>
        <dbReference type="Google" id="ProtNLM"/>
    </source>
</evidence>
<dbReference type="Gene3D" id="3.40.50.300">
    <property type="entry name" value="P-loop containing nucleotide triphosphate hydrolases"/>
    <property type="match status" value="1"/>
</dbReference>
<organism evidence="5 6">
    <name type="scientific">Exophiala oligosperma</name>
    <dbReference type="NCBI Taxonomy" id="215243"/>
    <lineage>
        <taxon>Eukaryota</taxon>
        <taxon>Fungi</taxon>
        <taxon>Dikarya</taxon>
        <taxon>Ascomycota</taxon>
        <taxon>Pezizomycotina</taxon>
        <taxon>Eurotiomycetes</taxon>
        <taxon>Chaetothyriomycetidae</taxon>
        <taxon>Chaetothyriales</taxon>
        <taxon>Herpotrichiellaceae</taxon>
        <taxon>Exophiala</taxon>
    </lineage>
</organism>
<evidence type="ECO:0000256" key="1">
    <source>
        <dbReference type="SAM" id="Coils"/>
    </source>
</evidence>
<evidence type="ECO:0000259" key="3">
    <source>
        <dbReference type="Pfam" id="PF00350"/>
    </source>
</evidence>
<dbReference type="InterPro" id="IPR056024">
    <property type="entry name" value="DUF7605"/>
</dbReference>
<dbReference type="Pfam" id="PF00350">
    <property type="entry name" value="Dynamin_N"/>
    <property type="match status" value="1"/>
</dbReference>
<dbReference type="SUPFAM" id="SSF52540">
    <property type="entry name" value="P-loop containing nucleoside triphosphate hydrolases"/>
    <property type="match status" value="1"/>
</dbReference>
<dbReference type="OrthoDB" id="3598281at2759"/>
<dbReference type="GeneID" id="27357988"/>
<feature type="compositionally biased region" description="Basic and acidic residues" evidence="2">
    <location>
        <begin position="1404"/>
        <end position="1430"/>
    </location>
</feature>
<evidence type="ECO:0000259" key="4">
    <source>
        <dbReference type="Pfam" id="PF24564"/>
    </source>
</evidence>
<dbReference type="HOGENOM" id="CLU_005249_0_0_1"/>
<feature type="compositionally biased region" description="Basic residues" evidence="2">
    <location>
        <begin position="812"/>
        <end position="828"/>
    </location>
</feature>
<feature type="region of interest" description="Disordered" evidence="2">
    <location>
        <begin position="804"/>
        <end position="879"/>
    </location>
</feature>
<feature type="region of interest" description="Disordered" evidence="2">
    <location>
        <begin position="1376"/>
        <end position="1472"/>
    </location>
</feature>
<evidence type="ECO:0000313" key="5">
    <source>
        <dbReference type="EMBL" id="KIW42354.1"/>
    </source>
</evidence>
<keyword evidence="1" id="KW-0175">Coiled coil</keyword>
<feature type="compositionally biased region" description="Basic and acidic residues" evidence="2">
    <location>
        <begin position="357"/>
        <end position="375"/>
    </location>
</feature>
<name>A0A0D2E3I2_9EURO</name>
<proteinExistence type="predicted"/>
<feature type="domain" description="Dynamin N-terminal" evidence="3">
    <location>
        <begin position="464"/>
        <end position="704"/>
    </location>
</feature>